<protein>
    <submittedName>
        <fullName evidence="2">MFS transporter</fullName>
    </submittedName>
</protein>
<feature type="transmembrane region" description="Helical" evidence="1">
    <location>
        <begin position="52"/>
        <end position="75"/>
    </location>
</feature>
<dbReference type="PANTHER" id="PTHR11328">
    <property type="entry name" value="MAJOR FACILITATOR SUPERFAMILY DOMAIN-CONTAINING PROTEIN"/>
    <property type="match status" value="1"/>
</dbReference>
<evidence type="ECO:0000313" key="2">
    <source>
        <dbReference type="EMBL" id="MBP3966232.1"/>
    </source>
</evidence>
<reference evidence="2 3" key="1">
    <citation type="submission" date="2021-04" db="EMBL/GenBank/DDBJ databases">
        <title>Paenibacillus sp. DLE-14 whole genome sequence.</title>
        <authorList>
            <person name="Ham Y.J."/>
        </authorList>
    </citation>
    <scope>NUCLEOTIDE SEQUENCE [LARGE SCALE GENOMIC DNA]</scope>
    <source>
        <strain evidence="2 3">DLE-14</strain>
    </source>
</reference>
<name>A0ABS5CK78_9BACL</name>
<feature type="transmembrane region" description="Helical" evidence="1">
    <location>
        <begin position="384"/>
        <end position="406"/>
    </location>
</feature>
<feature type="transmembrane region" description="Helical" evidence="1">
    <location>
        <begin position="186"/>
        <end position="206"/>
    </location>
</feature>
<feature type="transmembrane region" description="Helical" evidence="1">
    <location>
        <begin position="159"/>
        <end position="180"/>
    </location>
</feature>
<dbReference type="PANTHER" id="PTHR11328:SF24">
    <property type="entry name" value="MAJOR FACILITATOR SUPERFAMILY (MFS) PROFILE DOMAIN-CONTAINING PROTEIN"/>
    <property type="match status" value="1"/>
</dbReference>
<comment type="caution">
    <text evidence="2">The sequence shown here is derived from an EMBL/GenBank/DDBJ whole genome shotgun (WGS) entry which is preliminary data.</text>
</comment>
<dbReference type="Pfam" id="PF13347">
    <property type="entry name" value="MFS_2"/>
    <property type="match status" value="1"/>
</dbReference>
<gene>
    <name evidence="2" type="ORF">I8J30_26365</name>
</gene>
<feature type="transmembrane region" description="Helical" evidence="1">
    <location>
        <begin position="87"/>
        <end position="109"/>
    </location>
</feature>
<dbReference type="RefSeq" id="WP_210663239.1">
    <property type="nucleotide sequence ID" value="NZ_JAGKSP010000016.1"/>
</dbReference>
<feature type="transmembrane region" description="Helical" evidence="1">
    <location>
        <begin position="418"/>
        <end position="442"/>
    </location>
</feature>
<keyword evidence="1" id="KW-0812">Transmembrane</keyword>
<evidence type="ECO:0000256" key="1">
    <source>
        <dbReference type="SAM" id="Phobius"/>
    </source>
</evidence>
<organism evidence="2 3">
    <name type="scientific">Paenibacillus lignilyticus</name>
    <dbReference type="NCBI Taxonomy" id="1172615"/>
    <lineage>
        <taxon>Bacteria</taxon>
        <taxon>Bacillati</taxon>
        <taxon>Bacillota</taxon>
        <taxon>Bacilli</taxon>
        <taxon>Bacillales</taxon>
        <taxon>Paenibacillaceae</taxon>
        <taxon>Paenibacillus</taxon>
    </lineage>
</organism>
<keyword evidence="1" id="KW-1133">Transmembrane helix</keyword>
<evidence type="ECO:0000313" key="3">
    <source>
        <dbReference type="Proteomes" id="UP000673394"/>
    </source>
</evidence>
<keyword evidence="3" id="KW-1185">Reference proteome</keyword>
<feature type="transmembrane region" description="Helical" evidence="1">
    <location>
        <begin position="281"/>
        <end position="301"/>
    </location>
</feature>
<accession>A0ABS5CK78</accession>
<feature type="transmembrane region" description="Helical" evidence="1">
    <location>
        <begin position="247"/>
        <end position="269"/>
    </location>
</feature>
<dbReference type="SUPFAM" id="SSF103473">
    <property type="entry name" value="MFS general substrate transporter"/>
    <property type="match status" value="2"/>
</dbReference>
<dbReference type="InterPro" id="IPR036259">
    <property type="entry name" value="MFS_trans_sf"/>
</dbReference>
<dbReference type="Gene3D" id="1.20.1250.20">
    <property type="entry name" value="MFS general substrate transporter like domains"/>
    <property type="match status" value="2"/>
</dbReference>
<proteinExistence type="predicted"/>
<dbReference type="EMBL" id="JAGKSP010000016">
    <property type="protein sequence ID" value="MBP3966232.1"/>
    <property type="molecule type" value="Genomic_DNA"/>
</dbReference>
<keyword evidence="1" id="KW-0472">Membrane</keyword>
<dbReference type="InterPro" id="IPR039672">
    <property type="entry name" value="MFS_2"/>
</dbReference>
<dbReference type="Proteomes" id="UP000673394">
    <property type="component" value="Unassembled WGS sequence"/>
</dbReference>
<feature type="transmembrane region" description="Helical" evidence="1">
    <location>
        <begin position="115"/>
        <end position="138"/>
    </location>
</feature>
<feature type="transmembrane region" description="Helical" evidence="1">
    <location>
        <begin position="338"/>
        <end position="363"/>
    </location>
</feature>
<sequence>MSAIEDKISRRLTGWQKFMISFPTMPGNLSNVLIHNAFLKYYTDIVGLNPKFIGILYAIFGIWNAINDPAIGVWLDRLKYNPQRGKYVYVMRLSAPVTLVASFAMIFAQPSWDQWVIFAFMLILLFIYDTSMTTFSIAHANYKLLAAKTSEERVDVSVFTSYIANIGGFLGTVIPTLLLVGNSDKTLTTILFCAVLALNSILYLVALKPLKDAEEMYVKENVQIAGRKGIFGDVFDNVREAVKSRAFVTFVLVQILVGGPSAFYFTPFLYMSDYVLELKGIQATLMDVLMGLSLFAAAPFLGKFIKKRGMKNAMLLALIPSACGFLLLAFVQNYYQAIAAYILMYVFTQAVSIAMSPMLGAIIDEDEQRTGLRKAGMYTGLDALLTIPMSGIQASLFMGIISYFGFQAGSDVQSANALLGIQIGAGVLPCACILLGIIPLLLSPINKKKELELSEFSKNRQMELS</sequence>
<feature type="transmembrane region" description="Helical" evidence="1">
    <location>
        <begin position="313"/>
        <end position="332"/>
    </location>
</feature>